<evidence type="ECO:0000313" key="5">
    <source>
        <dbReference type="Proteomes" id="UP000469011"/>
    </source>
</evidence>
<dbReference type="Gene3D" id="1.10.287.470">
    <property type="entry name" value="Helix hairpin bin"/>
    <property type="match status" value="1"/>
</dbReference>
<feature type="coiled-coil region" evidence="2">
    <location>
        <begin position="102"/>
        <end position="159"/>
    </location>
</feature>
<evidence type="ECO:0000313" key="4">
    <source>
        <dbReference type="EMBL" id="NDW06836.1"/>
    </source>
</evidence>
<dbReference type="Gene3D" id="2.40.50.100">
    <property type="match status" value="1"/>
</dbReference>
<dbReference type="Proteomes" id="UP000469011">
    <property type="component" value="Unassembled WGS sequence"/>
</dbReference>
<dbReference type="EMBL" id="JAAAMG010000021">
    <property type="protein sequence ID" value="NDW06836.1"/>
    <property type="molecule type" value="Genomic_DNA"/>
</dbReference>
<sequence>MSRFSVILLLSGVALVAAGAFVGIRALSRPAEVPMANEPARVPAVTVAEAAEREFVQPVTFSGTLVPREEVLIFPEINGYRITRLDAEISDRVEAGTVVAQLEDRTLHLDVAQAEAERARAEAAVRQAESQIASAEAGLAQAQQTLERAKALRERGTATQVALDDAIAAERTAEANRDSALSGKDVAEAQLRQAQNSLDIAREKLADAKIKAPVSGVISARSGRVGSIATSSVDPIFRIIRDGEVEAEVKVVETSLGLVREGQPATVEIAGLGPVEGRVRLISPQVDPKTRLGTVRIALEPQDDLRAGLFAGGRITVDQRRDLAVPATAVMTAADGAYVLRVRDGVVERRSVDPGMIWQGWRQIGSGMAAGDEVVAQAGAFFDTGDAVRPLRADEAAPLAEERSAAQAEAAR</sequence>
<dbReference type="NCBIfam" id="TIGR01730">
    <property type="entry name" value="RND_mfp"/>
    <property type="match status" value="1"/>
</dbReference>
<proteinExistence type="inferred from homology"/>
<feature type="domain" description="CusB-like beta-barrel" evidence="3">
    <location>
        <begin position="248"/>
        <end position="315"/>
    </location>
</feature>
<keyword evidence="2" id="KW-0175">Coiled coil</keyword>
<feature type="coiled-coil region" evidence="2">
    <location>
        <begin position="184"/>
        <end position="211"/>
    </location>
</feature>
<dbReference type="Pfam" id="PF25954">
    <property type="entry name" value="Beta-barrel_RND_2"/>
    <property type="match status" value="1"/>
</dbReference>
<dbReference type="GO" id="GO:0015562">
    <property type="term" value="F:efflux transmembrane transporter activity"/>
    <property type="evidence" value="ECO:0007669"/>
    <property type="project" value="TreeGrafter"/>
</dbReference>
<accession>A0A6N9T9U9</accession>
<dbReference type="GO" id="GO:1990281">
    <property type="term" value="C:efflux pump complex"/>
    <property type="evidence" value="ECO:0007669"/>
    <property type="project" value="TreeGrafter"/>
</dbReference>
<name>A0A6N9T9U9_9HYPH</name>
<gene>
    <name evidence="4" type="ORF">GTK09_20690</name>
</gene>
<dbReference type="InterPro" id="IPR058792">
    <property type="entry name" value="Beta-barrel_RND_2"/>
</dbReference>
<dbReference type="InterPro" id="IPR006143">
    <property type="entry name" value="RND_pump_MFP"/>
</dbReference>
<protein>
    <submittedName>
        <fullName evidence="4">Efflux RND transporter periplasmic adaptor subunit</fullName>
    </submittedName>
</protein>
<evidence type="ECO:0000256" key="2">
    <source>
        <dbReference type="SAM" id="Coils"/>
    </source>
</evidence>
<dbReference type="Gene3D" id="2.40.30.170">
    <property type="match status" value="1"/>
</dbReference>
<evidence type="ECO:0000256" key="1">
    <source>
        <dbReference type="ARBA" id="ARBA00009477"/>
    </source>
</evidence>
<dbReference type="PANTHER" id="PTHR30469">
    <property type="entry name" value="MULTIDRUG RESISTANCE PROTEIN MDTA"/>
    <property type="match status" value="1"/>
</dbReference>
<organism evidence="4 5">
    <name type="scientific">Jiella pacifica</name>
    <dbReference type="NCBI Taxonomy" id="2696469"/>
    <lineage>
        <taxon>Bacteria</taxon>
        <taxon>Pseudomonadati</taxon>
        <taxon>Pseudomonadota</taxon>
        <taxon>Alphaproteobacteria</taxon>
        <taxon>Hyphomicrobiales</taxon>
        <taxon>Aurantimonadaceae</taxon>
        <taxon>Jiella</taxon>
    </lineage>
</organism>
<dbReference type="AlphaFoldDB" id="A0A6N9T9U9"/>
<keyword evidence="5" id="KW-1185">Reference proteome</keyword>
<comment type="caution">
    <text evidence="4">The sequence shown here is derived from an EMBL/GenBank/DDBJ whole genome shotgun (WGS) entry which is preliminary data.</text>
</comment>
<dbReference type="Gene3D" id="2.40.420.20">
    <property type="match status" value="1"/>
</dbReference>
<comment type="similarity">
    <text evidence="1">Belongs to the membrane fusion protein (MFP) (TC 8.A.1) family.</text>
</comment>
<dbReference type="RefSeq" id="WP_163465297.1">
    <property type="nucleotide sequence ID" value="NZ_JAAAMG010000021.1"/>
</dbReference>
<dbReference type="PANTHER" id="PTHR30469:SF15">
    <property type="entry name" value="HLYD FAMILY OF SECRETION PROTEINS"/>
    <property type="match status" value="1"/>
</dbReference>
<evidence type="ECO:0000259" key="3">
    <source>
        <dbReference type="Pfam" id="PF25954"/>
    </source>
</evidence>
<reference evidence="4 5" key="1">
    <citation type="submission" date="2020-01" db="EMBL/GenBank/DDBJ databases">
        <title>Jiella pacifica sp. nov.</title>
        <authorList>
            <person name="Xue Z."/>
            <person name="Zhu S."/>
            <person name="Chen J."/>
            <person name="Yang J."/>
        </authorList>
    </citation>
    <scope>NUCLEOTIDE SEQUENCE [LARGE SCALE GENOMIC DNA]</scope>
    <source>
        <strain evidence="4 5">40Bstr34</strain>
    </source>
</reference>
<dbReference type="SUPFAM" id="SSF111369">
    <property type="entry name" value="HlyD-like secretion proteins"/>
    <property type="match status" value="2"/>
</dbReference>